<feature type="domain" description="MD-2-related lipid-recognition" evidence="2">
    <location>
        <begin position="43"/>
        <end position="163"/>
    </location>
</feature>
<dbReference type="AlphaFoldDB" id="A0A1A9VR05"/>
<organism evidence="3 4">
    <name type="scientific">Glossina austeni</name>
    <name type="common">Savannah tsetse fly</name>
    <dbReference type="NCBI Taxonomy" id="7395"/>
    <lineage>
        <taxon>Eukaryota</taxon>
        <taxon>Metazoa</taxon>
        <taxon>Ecdysozoa</taxon>
        <taxon>Arthropoda</taxon>
        <taxon>Hexapoda</taxon>
        <taxon>Insecta</taxon>
        <taxon>Pterygota</taxon>
        <taxon>Neoptera</taxon>
        <taxon>Endopterygota</taxon>
        <taxon>Diptera</taxon>
        <taxon>Brachycera</taxon>
        <taxon>Muscomorpha</taxon>
        <taxon>Hippoboscoidea</taxon>
        <taxon>Glossinidae</taxon>
        <taxon>Glossina</taxon>
    </lineage>
</organism>
<dbReference type="EnsemblMetazoa" id="GAUT044809-RA">
    <property type="protein sequence ID" value="GAUT044809-PA"/>
    <property type="gene ID" value="GAUT044809"/>
</dbReference>
<reference evidence="3" key="1">
    <citation type="submission" date="2020-05" db="UniProtKB">
        <authorList>
            <consortium name="EnsemblMetazoa"/>
        </authorList>
    </citation>
    <scope>IDENTIFICATION</scope>
    <source>
        <strain evidence="3">TTRI</strain>
    </source>
</reference>
<proteinExistence type="predicted"/>
<protein>
    <recommendedName>
        <fullName evidence="2">MD-2-related lipid-recognition domain-containing protein</fullName>
    </recommendedName>
</protein>
<evidence type="ECO:0000313" key="4">
    <source>
        <dbReference type="Proteomes" id="UP000078200"/>
    </source>
</evidence>
<dbReference type="SUPFAM" id="SSF81296">
    <property type="entry name" value="E set domains"/>
    <property type="match status" value="1"/>
</dbReference>
<keyword evidence="1" id="KW-1133">Transmembrane helix</keyword>
<evidence type="ECO:0000259" key="2">
    <source>
        <dbReference type="SMART" id="SM00737"/>
    </source>
</evidence>
<evidence type="ECO:0000256" key="1">
    <source>
        <dbReference type="SAM" id="Phobius"/>
    </source>
</evidence>
<keyword evidence="4" id="KW-1185">Reference proteome</keyword>
<keyword evidence="1" id="KW-0812">Transmembrane</keyword>
<sequence length="167" mass="19092">MNFRSLHAVIAYSLLYISVYLVHVYGNPFNNYDAVIKRESVPFEDCGSKYNIIFLSIFGCTKIPCLMQRNTNVTVNVLFSDEDNEASFLKHRVLWIFNAIKTEAGIDPDPCDNQKDCLRMDNGNKSYWALIHVDDNLPVLSGTMLWQVVDENDEKTICFKVPIAITT</sequence>
<dbReference type="Proteomes" id="UP000078200">
    <property type="component" value="Unassembled WGS sequence"/>
</dbReference>
<dbReference type="Pfam" id="PF02221">
    <property type="entry name" value="E1_DerP2_DerF2"/>
    <property type="match status" value="1"/>
</dbReference>
<keyword evidence="1" id="KW-0472">Membrane</keyword>
<dbReference type="InterPro" id="IPR014756">
    <property type="entry name" value="Ig_E-set"/>
</dbReference>
<accession>A0A1A9VR05</accession>
<dbReference type="SMART" id="SM00737">
    <property type="entry name" value="ML"/>
    <property type="match status" value="1"/>
</dbReference>
<name>A0A1A9VR05_GLOAU</name>
<dbReference type="InterPro" id="IPR003172">
    <property type="entry name" value="ML_dom"/>
</dbReference>
<dbReference type="Gene3D" id="2.60.40.770">
    <property type="match status" value="1"/>
</dbReference>
<feature type="transmembrane region" description="Helical" evidence="1">
    <location>
        <begin position="6"/>
        <end position="26"/>
    </location>
</feature>
<evidence type="ECO:0000313" key="3">
    <source>
        <dbReference type="EnsemblMetazoa" id="GAUT044809-PA"/>
    </source>
</evidence>
<dbReference type="VEuPathDB" id="VectorBase:GAUT044809"/>
<dbReference type="STRING" id="7395.A0A1A9VR05"/>